<evidence type="ECO:0000256" key="2">
    <source>
        <dbReference type="ARBA" id="ARBA00023125"/>
    </source>
</evidence>
<dbReference type="SMART" id="SM00354">
    <property type="entry name" value="HTH_LACI"/>
    <property type="match status" value="1"/>
</dbReference>
<keyword evidence="1" id="KW-0805">Transcription regulation</keyword>
<dbReference type="SUPFAM" id="SSF53822">
    <property type="entry name" value="Periplasmic binding protein-like I"/>
    <property type="match status" value="1"/>
</dbReference>
<dbReference type="EMBL" id="JADOBH010000008">
    <property type="protein sequence ID" value="MBF7958550.1"/>
    <property type="molecule type" value="Genomic_DNA"/>
</dbReference>
<dbReference type="InterPro" id="IPR010982">
    <property type="entry name" value="Lambda_DNA-bd_dom_sf"/>
</dbReference>
<comment type="caution">
    <text evidence="5">The sequence shown here is derived from an EMBL/GenBank/DDBJ whole genome shotgun (WGS) entry which is preliminary data.</text>
</comment>
<dbReference type="Pfam" id="PF00356">
    <property type="entry name" value="LacI"/>
    <property type="match status" value="1"/>
</dbReference>
<sequence length="338" mass="36578">MTLKSIARELGVTHTTVSNAFNNPGKLSESLKKRIIDYAHSVNFYGPDNVGRALRTGKSNAIGIIFNDTLSYAFTDRHDVQLMQGIAAECDKEGVSLILIPLHNQQGPRVSAINTAVDGYILNATHNNDQIIAKALAKKVPVVTTDFRIPPHSSVSIDNRKAMHEICQHLLGKGHREFGIISFPSLQGSKGIKPLTDPVAGDNDVMLTRVNACVETFLAANIALNSCFLCETRHHEECGEMAARELLVRNPAITALICLSDRFAQGAANYCRKAGLSVPQDIAITGFDNIPRTGNEIALTTISQDPVKKGEMAASLLLSGKSNIDYDLGFTLIIRGST</sequence>
<dbReference type="SUPFAM" id="SSF47413">
    <property type="entry name" value="lambda repressor-like DNA-binding domains"/>
    <property type="match status" value="1"/>
</dbReference>
<evidence type="ECO:0000256" key="3">
    <source>
        <dbReference type="ARBA" id="ARBA00023163"/>
    </source>
</evidence>
<dbReference type="InterPro" id="IPR046335">
    <property type="entry name" value="LacI/GalR-like_sensor"/>
</dbReference>
<feature type="domain" description="HTH lacI-type" evidence="4">
    <location>
        <begin position="1"/>
        <end position="56"/>
    </location>
</feature>
<evidence type="ECO:0000313" key="6">
    <source>
        <dbReference type="Proteomes" id="UP000600307"/>
    </source>
</evidence>
<proteinExistence type="predicted"/>
<dbReference type="Proteomes" id="UP000600307">
    <property type="component" value="Unassembled WGS sequence"/>
</dbReference>
<dbReference type="CDD" id="cd06279">
    <property type="entry name" value="PBP1_LacI-like"/>
    <property type="match status" value="1"/>
</dbReference>
<protein>
    <submittedName>
        <fullName evidence="5">LacI family DNA-binding transcriptional regulator</fullName>
    </submittedName>
</protein>
<evidence type="ECO:0000256" key="1">
    <source>
        <dbReference type="ARBA" id="ARBA00023015"/>
    </source>
</evidence>
<gene>
    <name evidence="5" type="ORF">IV431_23640</name>
</gene>
<dbReference type="CDD" id="cd01392">
    <property type="entry name" value="HTH_LacI"/>
    <property type="match status" value="1"/>
</dbReference>
<reference evidence="5 6" key="1">
    <citation type="submission" date="2020-11" db="EMBL/GenBank/DDBJ databases">
        <title>Taxonomic investigation of Rahnella spp.</title>
        <authorList>
            <person name="Lee S.D."/>
        </authorList>
    </citation>
    <scope>NUCLEOTIDE SEQUENCE [LARGE SCALE GENOMIC DNA]</scope>
    <source>
        <strain evidence="5 6">SAP-10</strain>
    </source>
</reference>
<dbReference type="GO" id="GO:0003677">
    <property type="term" value="F:DNA binding"/>
    <property type="evidence" value="ECO:0007669"/>
    <property type="project" value="UniProtKB-KW"/>
</dbReference>
<evidence type="ECO:0000313" key="5">
    <source>
        <dbReference type="EMBL" id="MBF7958550.1"/>
    </source>
</evidence>
<dbReference type="InterPro" id="IPR028082">
    <property type="entry name" value="Peripla_BP_I"/>
</dbReference>
<keyword evidence="2 5" id="KW-0238">DNA-binding</keyword>
<dbReference type="Gene3D" id="1.10.260.40">
    <property type="entry name" value="lambda repressor-like DNA-binding domains"/>
    <property type="match status" value="1"/>
</dbReference>
<keyword evidence="3" id="KW-0804">Transcription</keyword>
<dbReference type="PROSITE" id="PS50932">
    <property type="entry name" value="HTH_LACI_2"/>
    <property type="match status" value="1"/>
</dbReference>
<accession>A0ABS0DXB7</accession>
<dbReference type="Pfam" id="PF13377">
    <property type="entry name" value="Peripla_BP_3"/>
    <property type="match status" value="1"/>
</dbReference>
<organism evidence="5 6">
    <name type="scientific">Rahnella victoriana</name>
    <dbReference type="NCBI Taxonomy" id="1510570"/>
    <lineage>
        <taxon>Bacteria</taxon>
        <taxon>Pseudomonadati</taxon>
        <taxon>Pseudomonadota</taxon>
        <taxon>Gammaproteobacteria</taxon>
        <taxon>Enterobacterales</taxon>
        <taxon>Yersiniaceae</taxon>
        <taxon>Rahnella</taxon>
    </lineage>
</organism>
<dbReference type="InterPro" id="IPR000843">
    <property type="entry name" value="HTH_LacI"/>
</dbReference>
<evidence type="ECO:0000259" key="4">
    <source>
        <dbReference type="PROSITE" id="PS50932"/>
    </source>
</evidence>
<dbReference type="Gene3D" id="3.40.50.2300">
    <property type="match status" value="2"/>
</dbReference>
<keyword evidence="6" id="KW-1185">Reference proteome</keyword>
<name>A0ABS0DXB7_9GAMM</name>
<dbReference type="PANTHER" id="PTHR30146:SF138">
    <property type="entry name" value="TRANSCRIPTIONAL REGULATORY PROTEIN"/>
    <property type="match status" value="1"/>
</dbReference>
<dbReference type="PANTHER" id="PTHR30146">
    <property type="entry name" value="LACI-RELATED TRANSCRIPTIONAL REPRESSOR"/>
    <property type="match status" value="1"/>
</dbReference>